<evidence type="ECO:0000313" key="2">
    <source>
        <dbReference type="EMBL" id="KAF5550413.1"/>
    </source>
</evidence>
<dbReference type="PROSITE" id="PS50097">
    <property type="entry name" value="BTB"/>
    <property type="match status" value="1"/>
</dbReference>
<feature type="domain" description="BTB" evidence="1">
    <location>
        <begin position="229"/>
        <end position="296"/>
    </location>
</feature>
<dbReference type="Proteomes" id="UP000574317">
    <property type="component" value="Unassembled WGS sequence"/>
</dbReference>
<keyword evidence="3" id="KW-1185">Reference proteome</keyword>
<dbReference type="PANTHER" id="PTHR47843:SF5">
    <property type="entry name" value="BTB_POZ DOMAIN PROTEIN"/>
    <property type="match status" value="1"/>
</dbReference>
<reference evidence="2 3" key="1">
    <citation type="submission" date="2020-05" db="EMBL/GenBank/DDBJ databases">
        <title>Identification and distribution of gene clusters putatively required for synthesis of sphingolipid metabolism inhibitors in phylogenetically diverse species of the filamentous fungus Fusarium.</title>
        <authorList>
            <person name="Kim H.-S."/>
            <person name="Busman M."/>
            <person name="Brown D.W."/>
            <person name="Divon H."/>
            <person name="Uhlig S."/>
            <person name="Proctor R.H."/>
        </authorList>
    </citation>
    <scope>NUCLEOTIDE SEQUENCE [LARGE SCALE GENOMIC DNA]</scope>
    <source>
        <strain evidence="2 3">NRRL 25196</strain>
    </source>
</reference>
<dbReference type="Gene3D" id="3.30.710.10">
    <property type="entry name" value="Potassium Channel Kv1.1, Chain A"/>
    <property type="match status" value="1"/>
</dbReference>
<dbReference type="AlphaFoldDB" id="A0A8H5JA34"/>
<dbReference type="EMBL" id="JAAOAO010000285">
    <property type="protein sequence ID" value="KAF5550413.1"/>
    <property type="molecule type" value="Genomic_DNA"/>
</dbReference>
<dbReference type="Pfam" id="PF00651">
    <property type="entry name" value="BTB"/>
    <property type="match status" value="1"/>
</dbReference>
<organism evidence="2 3">
    <name type="scientific">Fusarium napiforme</name>
    <dbReference type="NCBI Taxonomy" id="42672"/>
    <lineage>
        <taxon>Eukaryota</taxon>
        <taxon>Fungi</taxon>
        <taxon>Dikarya</taxon>
        <taxon>Ascomycota</taxon>
        <taxon>Pezizomycotina</taxon>
        <taxon>Sordariomycetes</taxon>
        <taxon>Hypocreomycetidae</taxon>
        <taxon>Hypocreales</taxon>
        <taxon>Nectriaceae</taxon>
        <taxon>Fusarium</taxon>
        <taxon>Fusarium fujikuroi species complex</taxon>
    </lineage>
</organism>
<dbReference type="PANTHER" id="PTHR47843">
    <property type="entry name" value="BTB DOMAIN-CONTAINING PROTEIN-RELATED"/>
    <property type="match status" value="1"/>
</dbReference>
<protein>
    <submittedName>
        <fullName evidence="2">ARM repeat protein</fullName>
    </submittedName>
</protein>
<accession>A0A8H5JA34</accession>
<dbReference type="InterPro" id="IPR011333">
    <property type="entry name" value="SKP1/BTB/POZ_sf"/>
</dbReference>
<dbReference type="SMART" id="SM00225">
    <property type="entry name" value="BTB"/>
    <property type="match status" value="1"/>
</dbReference>
<gene>
    <name evidence="2" type="ORF">FNAPI_7748</name>
</gene>
<dbReference type="InterPro" id="IPR000210">
    <property type="entry name" value="BTB/POZ_dom"/>
</dbReference>
<evidence type="ECO:0000313" key="3">
    <source>
        <dbReference type="Proteomes" id="UP000574317"/>
    </source>
</evidence>
<comment type="caution">
    <text evidence="2">The sequence shown here is derived from an EMBL/GenBank/DDBJ whole genome shotgun (WGS) entry which is preliminary data.</text>
</comment>
<evidence type="ECO:0000259" key="1">
    <source>
        <dbReference type="PROSITE" id="PS50097"/>
    </source>
</evidence>
<name>A0A8H5JA34_9HYPO</name>
<proteinExistence type="predicted"/>
<sequence length="435" mass="49397">MEPKPIEAFGASLQGYYNNKCLSDVVAANWAVEDIVEAMLRFVYSFDYDAPPNARTMIFHAQVYQVGDKYGIETLKKQAINKFERVVNEAEVDAGFASTLADTISIVYSTTPSGDRGLRDIVVQSSCTHFEYLTSEASFKEVLGMNEDFSADLTIKNQRRSSVPSVVLNRYWRRRNPIGFAFIWEMRRTPSIPPWEHQTRLSFGTEMESPPYEEFGASLKKYFNNTSLSDTVIKCGGREFAVHSLILFCHSEYFKKQLDGPWKESSERVIEIMDFDPAVVSAMTLFLYCFDYESPADSSAMIFHARVYQIADKYGIEALKRLAATKYRTSIDVGWEMDSFPCAIELAYTTTPPGDRGLRDIALEIAVKKIGTLTSQDVFCNMLSANADLAVDIIRRLHGESEKSQEELRSFQNEKRLDELLSLPKLPASKRRSRV</sequence>
<dbReference type="SUPFAM" id="SSF54695">
    <property type="entry name" value="POZ domain"/>
    <property type="match status" value="1"/>
</dbReference>